<protein>
    <submittedName>
        <fullName evidence="1">Uncharacterized protein</fullName>
    </submittedName>
</protein>
<reference evidence="1 2" key="1">
    <citation type="journal article" date="2018" name="Sci. Rep.">
        <title>Genomic signatures of local adaptation to the degree of environmental predictability in rotifers.</title>
        <authorList>
            <person name="Franch-Gras L."/>
            <person name="Hahn C."/>
            <person name="Garcia-Roger E.M."/>
            <person name="Carmona M.J."/>
            <person name="Serra M."/>
            <person name="Gomez A."/>
        </authorList>
    </citation>
    <scope>NUCLEOTIDE SEQUENCE [LARGE SCALE GENOMIC DNA]</scope>
    <source>
        <strain evidence="1">HYR1</strain>
    </source>
</reference>
<proteinExistence type="predicted"/>
<keyword evidence="2" id="KW-1185">Reference proteome</keyword>
<evidence type="ECO:0000313" key="2">
    <source>
        <dbReference type="Proteomes" id="UP000276133"/>
    </source>
</evidence>
<organism evidence="1 2">
    <name type="scientific">Brachionus plicatilis</name>
    <name type="common">Marine rotifer</name>
    <name type="synonym">Brachionus muelleri</name>
    <dbReference type="NCBI Taxonomy" id="10195"/>
    <lineage>
        <taxon>Eukaryota</taxon>
        <taxon>Metazoa</taxon>
        <taxon>Spiralia</taxon>
        <taxon>Gnathifera</taxon>
        <taxon>Rotifera</taxon>
        <taxon>Eurotatoria</taxon>
        <taxon>Monogononta</taxon>
        <taxon>Pseudotrocha</taxon>
        <taxon>Ploima</taxon>
        <taxon>Brachionidae</taxon>
        <taxon>Brachionus</taxon>
    </lineage>
</organism>
<gene>
    <name evidence="1" type="ORF">BpHYR1_005136</name>
</gene>
<comment type="caution">
    <text evidence="1">The sequence shown here is derived from an EMBL/GenBank/DDBJ whole genome shotgun (WGS) entry which is preliminary data.</text>
</comment>
<dbReference type="AlphaFoldDB" id="A0A3M7SPR8"/>
<name>A0A3M7SPR8_BRAPC</name>
<dbReference type="EMBL" id="REGN01001038">
    <property type="protein sequence ID" value="RNA37498.1"/>
    <property type="molecule type" value="Genomic_DNA"/>
</dbReference>
<evidence type="ECO:0000313" key="1">
    <source>
        <dbReference type="EMBL" id="RNA37498.1"/>
    </source>
</evidence>
<accession>A0A3M7SPR8</accession>
<dbReference type="Proteomes" id="UP000276133">
    <property type="component" value="Unassembled WGS sequence"/>
</dbReference>
<sequence>MHLNGALEGLAAYVGHHIQVIPNVVYVRASLINILNVNARREHFLISEPVDKRLGLSFKLENTQHGVQVLLSVHGRIANTLVQILHFEHLALNCLLVDVLAALKFCALLNQRVQELALILQVV</sequence>